<dbReference type="PANTHER" id="PTHR11851">
    <property type="entry name" value="METALLOPROTEASE"/>
    <property type="match status" value="1"/>
</dbReference>
<dbReference type="PANTHER" id="PTHR11851:SF49">
    <property type="entry name" value="MITOCHONDRIAL-PROCESSING PEPTIDASE SUBUNIT ALPHA"/>
    <property type="match status" value="1"/>
</dbReference>
<comment type="similarity">
    <text evidence="1">Belongs to the peptidase M16 family.</text>
</comment>
<dbReference type="SUPFAM" id="SSF63411">
    <property type="entry name" value="LuxS/MPP-like metallohydrolase"/>
    <property type="match status" value="2"/>
</dbReference>
<proteinExistence type="inferred from homology"/>
<dbReference type="InterPro" id="IPR011249">
    <property type="entry name" value="Metalloenz_LuxS/M16"/>
</dbReference>
<organism evidence="4">
    <name type="scientific">freshwater metagenome</name>
    <dbReference type="NCBI Taxonomy" id="449393"/>
    <lineage>
        <taxon>unclassified sequences</taxon>
        <taxon>metagenomes</taxon>
        <taxon>ecological metagenomes</taxon>
    </lineage>
</organism>
<dbReference type="PROSITE" id="PS00143">
    <property type="entry name" value="INSULINASE"/>
    <property type="match status" value="1"/>
</dbReference>
<gene>
    <name evidence="4" type="ORF">UFOPK3772_00936</name>
</gene>
<sequence>MPKATTRTLLREGDGGLVRRTVLPGGLRVITEQVPGVRSVSFGVWVGVGSRDETPAQMGSAHYLEHLLFKGTTKRSALDISASIEAVGGDLNAFTTKEYTCFYARVLDTDLPLAVAVVSDVVTDALILAADVESERGVILEEIAMHDDDPSDIVHDEFAAALLGDTPLGRPILGTAETIEAIPRAAINRFYRSRYRPEAMVVAAAGNLDHATVVAQVREAFAHVLDASAEVAPTRRKGRPRTHGSSVRVVNRATEQAHLVLGVPGFTRSDDRRYALAVLTTAFGGGMSSRLFQEIREKRGLAYSVYAYSQGFSDDGMFGLYVGCLPGKVATVLQVCREQMELLARHGLSDEEIARGKGQVRGGTVLGQEDTGARMTRIAKSELHDDPLLSIDRLLRKVDAVTSSDIKSIASSLLSAEPTLAVIGPFEDATSFEI</sequence>
<dbReference type="Pfam" id="PF05193">
    <property type="entry name" value="Peptidase_M16_C"/>
    <property type="match status" value="1"/>
</dbReference>
<dbReference type="EMBL" id="CAFBNE010000021">
    <property type="protein sequence ID" value="CAB4941208.1"/>
    <property type="molecule type" value="Genomic_DNA"/>
</dbReference>
<dbReference type="Gene3D" id="3.30.830.10">
    <property type="entry name" value="Metalloenzyme, LuxS/M16 peptidase-like"/>
    <property type="match status" value="2"/>
</dbReference>
<dbReference type="InterPro" id="IPR011765">
    <property type="entry name" value="Pept_M16_N"/>
</dbReference>
<accession>A0A6J7JCU0</accession>
<reference evidence="4" key="1">
    <citation type="submission" date="2020-05" db="EMBL/GenBank/DDBJ databases">
        <authorList>
            <person name="Chiriac C."/>
            <person name="Salcher M."/>
            <person name="Ghai R."/>
            <person name="Kavagutti S V."/>
        </authorList>
    </citation>
    <scope>NUCLEOTIDE SEQUENCE</scope>
</reference>
<dbReference type="InterPro" id="IPR050361">
    <property type="entry name" value="MPP/UQCRC_Complex"/>
</dbReference>
<dbReference type="InterPro" id="IPR001431">
    <property type="entry name" value="Pept_M16_Zn_BS"/>
</dbReference>
<feature type="domain" description="Peptidase M16 C-terminal" evidence="3">
    <location>
        <begin position="182"/>
        <end position="359"/>
    </location>
</feature>
<dbReference type="GO" id="GO:0046872">
    <property type="term" value="F:metal ion binding"/>
    <property type="evidence" value="ECO:0007669"/>
    <property type="project" value="InterPro"/>
</dbReference>
<evidence type="ECO:0000313" key="4">
    <source>
        <dbReference type="EMBL" id="CAB4941208.1"/>
    </source>
</evidence>
<evidence type="ECO:0000256" key="1">
    <source>
        <dbReference type="ARBA" id="ARBA00007261"/>
    </source>
</evidence>
<evidence type="ECO:0000259" key="3">
    <source>
        <dbReference type="Pfam" id="PF05193"/>
    </source>
</evidence>
<name>A0A6J7JCU0_9ZZZZ</name>
<dbReference type="InterPro" id="IPR007863">
    <property type="entry name" value="Peptidase_M16_C"/>
</dbReference>
<evidence type="ECO:0000259" key="2">
    <source>
        <dbReference type="Pfam" id="PF00675"/>
    </source>
</evidence>
<dbReference type="GO" id="GO:0004222">
    <property type="term" value="F:metalloendopeptidase activity"/>
    <property type="evidence" value="ECO:0007669"/>
    <property type="project" value="InterPro"/>
</dbReference>
<feature type="domain" description="Peptidase M16 N-terminal" evidence="2">
    <location>
        <begin position="28"/>
        <end position="175"/>
    </location>
</feature>
<dbReference type="AlphaFoldDB" id="A0A6J7JCU0"/>
<protein>
    <submittedName>
        <fullName evidence="4">Unannotated protein</fullName>
    </submittedName>
</protein>
<dbReference type="Pfam" id="PF00675">
    <property type="entry name" value="Peptidase_M16"/>
    <property type="match status" value="1"/>
</dbReference>
<dbReference type="GO" id="GO:0006508">
    <property type="term" value="P:proteolysis"/>
    <property type="evidence" value="ECO:0007669"/>
    <property type="project" value="InterPro"/>
</dbReference>
<dbReference type="FunFam" id="3.30.830.10:FF:000008">
    <property type="entry name" value="Mitochondrial-processing peptidase subunit beta"/>
    <property type="match status" value="1"/>
</dbReference>